<keyword evidence="4" id="KW-1185">Reference proteome</keyword>
<dbReference type="EMBL" id="JAAXOS010000001">
    <property type="protein sequence ID" value="NKY24932.1"/>
    <property type="molecule type" value="Genomic_DNA"/>
</dbReference>
<dbReference type="GO" id="GO:0032196">
    <property type="term" value="P:transposition"/>
    <property type="evidence" value="ECO:0007669"/>
    <property type="project" value="TreeGrafter"/>
</dbReference>
<dbReference type="GO" id="GO:0015074">
    <property type="term" value="P:DNA integration"/>
    <property type="evidence" value="ECO:0007669"/>
    <property type="project" value="InterPro"/>
</dbReference>
<accession>A0A7X6KZC9</accession>
<gene>
    <name evidence="3" type="ORF">HGB38_01565</name>
</gene>
<protein>
    <submittedName>
        <fullName evidence="3">IS30 family transposase</fullName>
    </submittedName>
</protein>
<name>A0A7X6KZC9_9NOCA</name>
<dbReference type="Pfam" id="PF13936">
    <property type="entry name" value="HTH_38"/>
    <property type="match status" value="1"/>
</dbReference>
<organism evidence="3 4">
    <name type="scientific">Nocardia gamkensis</name>
    <dbReference type="NCBI Taxonomy" id="352869"/>
    <lineage>
        <taxon>Bacteria</taxon>
        <taxon>Bacillati</taxon>
        <taxon>Actinomycetota</taxon>
        <taxon>Actinomycetes</taxon>
        <taxon>Mycobacteriales</taxon>
        <taxon>Nocardiaceae</taxon>
        <taxon>Nocardia</taxon>
    </lineage>
</organism>
<dbReference type="InterPro" id="IPR051917">
    <property type="entry name" value="Transposase-Integrase"/>
</dbReference>
<dbReference type="InterPro" id="IPR012337">
    <property type="entry name" value="RNaseH-like_sf"/>
</dbReference>
<dbReference type="SUPFAM" id="SSF53098">
    <property type="entry name" value="Ribonuclease H-like"/>
    <property type="match status" value="1"/>
</dbReference>
<dbReference type="GO" id="GO:0005829">
    <property type="term" value="C:cytosol"/>
    <property type="evidence" value="ECO:0007669"/>
    <property type="project" value="TreeGrafter"/>
</dbReference>
<dbReference type="InterPro" id="IPR001584">
    <property type="entry name" value="Integrase_cat-core"/>
</dbReference>
<dbReference type="InterPro" id="IPR025246">
    <property type="entry name" value="IS30-like_HTH"/>
</dbReference>
<dbReference type="AlphaFoldDB" id="A0A7X6KZC9"/>
<evidence type="ECO:0000313" key="4">
    <source>
        <dbReference type="Proteomes" id="UP000540698"/>
    </source>
</evidence>
<dbReference type="Gene3D" id="3.30.420.10">
    <property type="entry name" value="Ribonuclease H-like superfamily/Ribonuclease H"/>
    <property type="match status" value="1"/>
</dbReference>
<proteinExistence type="predicted"/>
<dbReference type="InterPro" id="IPR036397">
    <property type="entry name" value="RNaseH_sf"/>
</dbReference>
<dbReference type="SUPFAM" id="SSF46689">
    <property type="entry name" value="Homeodomain-like"/>
    <property type="match status" value="1"/>
</dbReference>
<keyword evidence="1" id="KW-0233">DNA recombination</keyword>
<sequence>MGVRVVRTRGAKRRLVLEAQYWELILSGVGPVEAAKRVGIGRKTGYRWWQENGGLPPSRISGEVRSDRYLSLLERQRIATLRERGLSIREVARRLGRAASTVSREVRRNTYGHDRGRYDADLAHARAAHRARRRRPGRLLTDPQLRAVVQAKLELDWSPQQISVWLRREYPAQPGWHVSHETIYQALYNAEKSGLSRALTKRVRTRRSLRRRRRRAEVRSVRFITPSNLIEARPTIVDQRTRIGDWEGDLIVGARNGSAIATLVDRRSRFVRLVHLPDGRNAEAFAAAALGMLTTVPAQARLTLTWDQGSEMARHDLLADLFAEGIYFAHPGSPWMRATNENTNGLLRQYFPKTTDLSLHSVEDLRQAEHRINTRPRRVLGWRTAAELFESELAG</sequence>
<feature type="domain" description="Integrase catalytic" evidence="2">
    <location>
        <begin position="230"/>
        <end position="393"/>
    </location>
</feature>
<dbReference type="Proteomes" id="UP000540698">
    <property type="component" value="Unassembled WGS sequence"/>
</dbReference>
<dbReference type="InterPro" id="IPR009057">
    <property type="entry name" value="Homeodomain-like_sf"/>
</dbReference>
<dbReference type="GO" id="GO:0006310">
    <property type="term" value="P:DNA recombination"/>
    <property type="evidence" value="ECO:0007669"/>
    <property type="project" value="UniProtKB-KW"/>
</dbReference>
<dbReference type="PANTHER" id="PTHR10948:SF23">
    <property type="entry name" value="TRANSPOSASE INSI FOR INSERTION SEQUENCE ELEMENT IS30A-RELATED"/>
    <property type="match status" value="1"/>
</dbReference>
<evidence type="ECO:0000313" key="3">
    <source>
        <dbReference type="EMBL" id="NKY24932.1"/>
    </source>
</evidence>
<dbReference type="GO" id="GO:0003676">
    <property type="term" value="F:nucleic acid binding"/>
    <property type="evidence" value="ECO:0007669"/>
    <property type="project" value="InterPro"/>
</dbReference>
<dbReference type="Gene3D" id="1.10.10.60">
    <property type="entry name" value="Homeodomain-like"/>
    <property type="match status" value="1"/>
</dbReference>
<dbReference type="PANTHER" id="PTHR10948">
    <property type="entry name" value="TRANSPOSASE"/>
    <property type="match status" value="1"/>
</dbReference>
<dbReference type="InterPro" id="IPR053392">
    <property type="entry name" value="Transposase_IS30-like"/>
</dbReference>
<evidence type="ECO:0000256" key="1">
    <source>
        <dbReference type="ARBA" id="ARBA00023172"/>
    </source>
</evidence>
<dbReference type="NCBIfam" id="NF033563">
    <property type="entry name" value="transpos_IS30"/>
    <property type="match status" value="1"/>
</dbReference>
<comment type="caution">
    <text evidence="3">The sequence shown here is derived from an EMBL/GenBank/DDBJ whole genome shotgun (WGS) entry which is preliminary data.</text>
</comment>
<reference evidence="3 4" key="1">
    <citation type="submission" date="2020-04" db="EMBL/GenBank/DDBJ databases">
        <title>MicrobeNet Type strains.</title>
        <authorList>
            <person name="Nicholson A.C."/>
        </authorList>
    </citation>
    <scope>NUCLEOTIDE SEQUENCE [LARGE SCALE GENOMIC DNA]</scope>
    <source>
        <strain evidence="3 4">DSM 44956</strain>
    </source>
</reference>
<evidence type="ECO:0000259" key="2">
    <source>
        <dbReference type="PROSITE" id="PS50994"/>
    </source>
</evidence>
<dbReference type="PROSITE" id="PS50994">
    <property type="entry name" value="INTEGRASE"/>
    <property type="match status" value="1"/>
</dbReference>
<dbReference type="GO" id="GO:0004803">
    <property type="term" value="F:transposase activity"/>
    <property type="evidence" value="ECO:0007669"/>
    <property type="project" value="TreeGrafter"/>
</dbReference>